<organism evidence="1 2">
    <name type="scientific">Eiseniibacteriota bacterium</name>
    <dbReference type="NCBI Taxonomy" id="2212470"/>
    <lineage>
        <taxon>Bacteria</taxon>
        <taxon>Candidatus Eiseniibacteriota</taxon>
    </lineage>
</organism>
<accession>A0A538U7A2</accession>
<dbReference type="Proteomes" id="UP000319771">
    <property type="component" value="Unassembled WGS sequence"/>
</dbReference>
<name>A0A538U7A2_UNCEI</name>
<reference evidence="1 2" key="1">
    <citation type="journal article" date="2019" name="Nat. Microbiol.">
        <title>Mediterranean grassland soil C-N compound turnover is dependent on rainfall and depth, and is mediated by genomically divergent microorganisms.</title>
        <authorList>
            <person name="Diamond S."/>
            <person name="Andeer P.F."/>
            <person name="Li Z."/>
            <person name="Crits-Christoph A."/>
            <person name="Burstein D."/>
            <person name="Anantharaman K."/>
            <person name="Lane K.R."/>
            <person name="Thomas B.C."/>
            <person name="Pan C."/>
            <person name="Northen T.R."/>
            <person name="Banfield J.F."/>
        </authorList>
    </citation>
    <scope>NUCLEOTIDE SEQUENCE [LARGE SCALE GENOMIC DNA]</scope>
    <source>
        <strain evidence="1">WS_11</strain>
    </source>
</reference>
<feature type="non-terminal residue" evidence="1">
    <location>
        <position position="194"/>
    </location>
</feature>
<evidence type="ECO:0000313" key="2">
    <source>
        <dbReference type="Proteomes" id="UP000319771"/>
    </source>
</evidence>
<proteinExistence type="predicted"/>
<protein>
    <submittedName>
        <fullName evidence="1">Uncharacterized protein</fullName>
    </submittedName>
</protein>
<dbReference type="PROSITE" id="PS51257">
    <property type="entry name" value="PROKAR_LIPOPROTEIN"/>
    <property type="match status" value="1"/>
</dbReference>
<gene>
    <name evidence="1" type="ORF">E6K81_09285</name>
</gene>
<evidence type="ECO:0000313" key="1">
    <source>
        <dbReference type="EMBL" id="TMQ71748.1"/>
    </source>
</evidence>
<comment type="caution">
    <text evidence="1">The sequence shown here is derived from an EMBL/GenBank/DDBJ whole genome shotgun (WGS) entry which is preliminary data.</text>
</comment>
<dbReference type="EMBL" id="VBPB01000147">
    <property type="protein sequence ID" value="TMQ71748.1"/>
    <property type="molecule type" value="Genomic_DNA"/>
</dbReference>
<dbReference type="AlphaFoldDB" id="A0A538U7A2"/>
<sequence>MRRRMMAALVLALCLWPVLMVGCAKRKVLAVGNLPPETRLFVQGPVDAVNHLVHLYWFGSDPDGAVLGYELRFKNPALPADTAWIFTTRTDSIFAVYTPTGFSTPYFEVRAIDDSPTPRPWDAAPNSPNGQRDLSPAFEDFKFTNQPPTAKFPDTLLVTTATRKDTTYASVTLTWAATDPDGGASGLRFDVGID</sequence>